<reference evidence="3 4" key="1">
    <citation type="journal article" date="2019" name="Sci. Rep.">
        <title>Orb-weaving spider Araneus ventricosus genome elucidates the spidroin gene catalogue.</title>
        <authorList>
            <person name="Kono N."/>
            <person name="Nakamura H."/>
            <person name="Ohtoshi R."/>
            <person name="Moran D.A.P."/>
            <person name="Shinohara A."/>
            <person name="Yoshida Y."/>
            <person name="Fujiwara M."/>
            <person name="Mori M."/>
            <person name="Tomita M."/>
            <person name="Arakawa K."/>
        </authorList>
    </citation>
    <scope>NUCLEOTIDE SEQUENCE [LARGE SCALE GENOMIC DNA]</scope>
</reference>
<dbReference type="Proteomes" id="UP000499080">
    <property type="component" value="Unassembled WGS sequence"/>
</dbReference>
<dbReference type="GO" id="GO:0005634">
    <property type="term" value="C:nucleus"/>
    <property type="evidence" value="ECO:0007669"/>
    <property type="project" value="TreeGrafter"/>
</dbReference>
<comment type="caution">
    <text evidence="3">The sequence shown here is derived from an EMBL/GenBank/DDBJ whole genome shotgun (WGS) entry which is preliminary data.</text>
</comment>
<dbReference type="PANTHER" id="PTHR19303">
    <property type="entry name" value="TRANSPOSON"/>
    <property type="match status" value="1"/>
</dbReference>
<evidence type="ECO:0000313" key="4">
    <source>
        <dbReference type="Proteomes" id="UP000499080"/>
    </source>
</evidence>
<dbReference type="InterPro" id="IPR050863">
    <property type="entry name" value="CenT-Element_Derived"/>
</dbReference>
<dbReference type="GO" id="GO:0003677">
    <property type="term" value="F:DNA binding"/>
    <property type="evidence" value="ECO:0007669"/>
    <property type="project" value="TreeGrafter"/>
</dbReference>
<dbReference type="Pfam" id="PF03184">
    <property type="entry name" value="DDE_1"/>
    <property type="match status" value="1"/>
</dbReference>
<protein>
    <submittedName>
        <fullName evidence="3">Tigger transposable element-derived protein 4</fullName>
    </submittedName>
</protein>
<dbReference type="InterPro" id="IPR004875">
    <property type="entry name" value="DDE_SF_endonuclease_dom"/>
</dbReference>
<feature type="domain" description="DDE-1" evidence="2">
    <location>
        <begin position="34"/>
        <end position="147"/>
    </location>
</feature>
<dbReference type="EMBL" id="BGPR01000208">
    <property type="protein sequence ID" value="GBM04826.1"/>
    <property type="molecule type" value="Genomic_DNA"/>
</dbReference>
<dbReference type="PANTHER" id="PTHR19303:SF73">
    <property type="entry name" value="PROTEIN PDC2"/>
    <property type="match status" value="1"/>
</dbReference>
<evidence type="ECO:0000259" key="2">
    <source>
        <dbReference type="Pfam" id="PF03184"/>
    </source>
</evidence>
<gene>
    <name evidence="3" type="primary">Tigd4_203</name>
    <name evidence="3" type="ORF">AVEN_252785_1</name>
</gene>
<evidence type="ECO:0000313" key="3">
    <source>
        <dbReference type="EMBL" id="GBM04826.1"/>
    </source>
</evidence>
<keyword evidence="4" id="KW-1185">Reference proteome</keyword>
<dbReference type="AlphaFoldDB" id="A0A4Y2CLN2"/>
<evidence type="ECO:0000256" key="1">
    <source>
        <dbReference type="SAM" id="MobiDB-lite"/>
    </source>
</evidence>
<feature type="region of interest" description="Disordered" evidence="1">
    <location>
        <begin position="210"/>
        <end position="235"/>
    </location>
</feature>
<name>A0A4Y2CLN2_ARAVE</name>
<dbReference type="OrthoDB" id="9909311at2759"/>
<proteinExistence type="predicted"/>
<accession>A0A4Y2CLN2</accession>
<sequence length="235" mass="26185">MLLILMKQSYFTVLCLIKLCHLRVKSALLEKQANQRLTLLLGANMSGNEKLKPLVIGKSKTPRCFKNVKSLPVEYEANSNAWVTTKIQKRHIRKLNSQFSRQKRNVAIIVDNCTAHNQPGNLKGIEIVLIPPKVTALLQPLDQGLIRFIANAESEEILSKDIIDPEPLETLLQIANEKGCSVSDVNAFVSIDNDIAICSQETVKALTSEFLEEKQNSSGEDSDVENMDQTPSDKT</sequence>
<organism evidence="3 4">
    <name type="scientific">Araneus ventricosus</name>
    <name type="common">Orbweaver spider</name>
    <name type="synonym">Epeira ventricosa</name>
    <dbReference type="NCBI Taxonomy" id="182803"/>
    <lineage>
        <taxon>Eukaryota</taxon>
        <taxon>Metazoa</taxon>
        <taxon>Ecdysozoa</taxon>
        <taxon>Arthropoda</taxon>
        <taxon>Chelicerata</taxon>
        <taxon>Arachnida</taxon>
        <taxon>Araneae</taxon>
        <taxon>Araneomorphae</taxon>
        <taxon>Entelegynae</taxon>
        <taxon>Araneoidea</taxon>
        <taxon>Araneidae</taxon>
        <taxon>Araneus</taxon>
    </lineage>
</organism>